<name>A0A8T9QCF9_9BACT</name>
<gene>
    <name evidence="1" type="ORF">MUN79_29270</name>
</gene>
<protein>
    <submittedName>
        <fullName evidence="1">Uncharacterized protein</fullName>
    </submittedName>
</protein>
<dbReference type="RefSeq" id="WP_244678617.1">
    <property type="nucleotide sequence ID" value="NZ_CP095048.1"/>
</dbReference>
<keyword evidence="1" id="KW-0614">Plasmid</keyword>
<evidence type="ECO:0000313" key="1">
    <source>
        <dbReference type="EMBL" id="UOQ75284.1"/>
    </source>
</evidence>
<keyword evidence="2" id="KW-1185">Reference proteome</keyword>
<dbReference type="KEGG" id="hcu:MUN79_29270"/>
<evidence type="ECO:0000313" key="2">
    <source>
        <dbReference type="Proteomes" id="UP000831796"/>
    </source>
</evidence>
<dbReference type="Proteomes" id="UP000831796">
    <property type="component" value="Plasmid unnamed2"/>
</dbReference>
<geneLocation type="plasmid" evidence="1 2">
    <name>unnamed2</name>
</geneLocation>
<organism evidence="1 2">
    <name type="scientific">Hymenobacter cellulosilyticus</name>
    <dbReference type="NCBI Taxonomy" id="2932248"/>
    <lineage>
        <taxon>Bacteria</taxon>
        <taxon>Pseudomonadati</taxon>
        <taxon>Bacteroidota</taxon>
        <taxon>Cytophagia</taxon>
        <taxon>Cytophagales</taxon>
        <taxon>Hymenobacteraceae</taxon>
        <taxon>Hymenobacter</taxon>
    </lineage>
</organism>
<sequence length="78" mass="8515">MDSLLTQAFSLASSIEKRLNALQSGKGASDREVDPEQLKASLAEIITSGSDDTYSDPDGNVISDITDKLLFKSRRQLR</sequence>
<dbReference type="EMBL" id="CP095048">
    <property type="protein sequence ID" value="UOQ75284.1"/>
    <property type="molecule type" value="Genomic_DNA"/>
</dbReference>
<dbReference type="AlphaFoldDB" id="A0A8T9QCF9"/>
<accession>A0A8T9QCF9</accession>
<proteinExistence type="predicted"/>
<reference evidence="1" key="1">
    <citation type="submission" date="2022-04" db="EMBL/GenBank/DDBJ databases">
        <title>Hymenobacter sp. isolated from the air.</title>
        <authorList>
            <person name="Won M."/>
            <person name="Lee C.-M."/>
            <person name="Woen H.-Y."/>
            <person name="Kwon S.-W."/>
        </authorList>
    </citation>
    <scope>NUCLEOTIDE SEQUENCE</scope>
    <source>
        <strain evidence="1">5116S-3</strain>
        <plasmid evidence="1">unnamed2</plasmid>
    </source>
</reference>